<feature type="compositionally biased region" description="Low complexity" evidence="1">
    <location>
        <begin position="69"/>
        <end position="95"/>
    </location>
</feature>
<feature type="compositionally biased region" description="Polar residues" evidence="1">
    <location>
        <begin position="49"/>
        <end position="58"/>
    </location>
</feature>
<name>A0A1V9X100_9ACAR</name>
<keyword evidence="3" id="KW-1185">Reference proteome</keyword>
<sequence>ATLNTFGGVAVPNASSGPNPSHHPHAAFAASYPGSISSTSYSGPSATSFYATSQSASSGYGGNQMVSRPLSVSGASSLSPSPTLPPQQQTPGPLS</sequence>
<dbReference type="InParanoid" id="A0A1V9X100"/>
<feature type="compositionally biased region" description="Low complexity" evidence="1">
    <location>
        <begin position="26"/>
        <end position="48"/>
    </location>
</feature>
<evidence type="ECO:0000313" key="2">
    <source>
        <dbReference type="EMBL" id="OQR67157.1"/>
    </source>
</evidence>
<feature type="non-terminal residue" evidence="2">
    <location>
        <position position="1"/>
    </location>
</feature>
<protein>
    <submittedName>
        <fullName evidence="2">Uncharacterized protein</fullName>
    </submittedName>
</protein>
<dbReference type="EMBL" id="MNPL01029794">
    <property type="protein sequence ID" value="OQR67157.1"/>
    <property type="molecule type" value="Genomic_DNA"/>
</dbReference>
<proteinExistence type="predicted"/>
<reference evidence="2 3" key="1">
    <citation type="journal article" date="2017" name="Gigascience">
        <title>Draft genome of the honey bee ectoparasitic mite, Tropilaelaps mercedesae, is shaped by the parasitic life history.</title>
        <authorList>
            <person name="Dong X."/>
            <person name="Armstrong S.D."/>
            <person name="Xia D."/>
            <person name="Makepeace B.L."/>
            <person name="Darby A.C."/>
            <person name="Kadowaki T."/>
        </authorList>
    </citation>
    <scope>NUCLEOTIDE SEQUENCE [LARGE SCALE GENOMIC DNA]</scope>
    <source>
        <strain evidence="2">Wuxi-XJTLU</strain>
    </source>
</reference>
<gene>
    <name evidence="2" type="ORF">BIW11_13687</name>
</gene>
<dbReference type="Proteomes" id="UP000192247">
    <property type="component" value="Unassembled WGS sequence"/>
</dbReference>
<evidence type="ECO:0000313" key="3">
    <source>
        <dbReference type="Proteomes" id="UP000192247"/>
    </source>
</evidence>
<organism evidence="2 3">
    <name type="scientific">Tropilaelaps mercedesae</name>
    <dbReference type="NCBI Taxonomy" id="418985"/>
    <lineage>
        <taxon>Eukaryota</taxon>
        <taxon>Metazoa</taxon>
        <taxon>Ecdysozoa</taxon>
        <taxon>Arthropoda</taxon>
        <taxon>Chelicerata</taxon>
        <taxon>Arachnida</taxon>
        <taxon>Acari</taxon>
        <taxon>Parasitiformes</taxon>
        <taxon>Mesostigmata</taxon>
        <taxon>Gamasina</taxon>
        <taxon>Dermanyssoidea</taxon>
        <taxon>Laelapidae</taxon>
        <taxon>Tropilaelaps</taxon>
    </lineage>
</organism>
<dbReference type="AlphaFoldDB" id="A0A1V9X100"/>
<feature type="non-terminal residue" evidence="2">
    <location>
        <position position="95"/>
    </location>
</feature>
<feature type="region of interest" description="Disordered" evidence="1">
    <location>
        <begin position="1"/>
        <end position="95"/>
    </location>
</feature>
<accession>A0A1V9X100</accession>
<comment type="caution">
    <text evidence="2">The sequence shown here is derived from an EMBL/GenBank/DDBJ whole genome shotgun (WGS) entry which is preliminary data.</text>
</comment>
<evidence type="ECO:0000256" key="1">
    <source>
        <dbReference type="SAM" id="MobiDB-lite"/>
    </source>
</evidence>